<evidence type="ECO:0000313" key="2">
    <source>
        <dbReference type="EMBL" id="MBF9001911.1"/>
    </source>
</evidence>
<accession>A0ABS0GHK0</accession>
<name>A0ABS0GHK0_9VIBR</name>
<reference evidence="2 3" key="1">
    <citation type="submission" date="2020-11" db="EMBL/GenBank/DDBJ databases">
        <title>Vibrio nitrifigilis sp. nov., a marine nitrogen-fixing bacterium isolated from the lagoon sediment of an islet inside an atoll.</title>
        <authorList>
            <person name="Wang L.-T."/>
            <person name="Shieh W.Y."/>
        </authorList>
    </citation>
    <scope>NUCLEOTIDE SEQUENCE [LARGE SCALE GENOMIC DNA]</scope>
    <source>
        <strain evidence="2 3">NFV-1</strain>
    </source>
</reference>
<gene>
    <name evidence="2" type="ORF">I1A42_15650</name>
</gene>
<proteinExistence type="predicted"/>
<dbReference type="RefSeq" id="WP_196123991.1">
    <property type="nucleotide sequence ID" value="NZ_JADPMR010000003.1"/>
</dbReference>
<protein>
    <submittedName>
        <fullName evidence="2">Uncharacterized protein</fullName>
    </submittedName>
</protein>
<dbReference type="EMBL" id="JADPMR010000003">
    <property type="protein sequence ID" value="MBF9001911.1"/>
    <property type="molecule type" value="Genomic_DNA"/>
</dbReference>
<organism evidence="2 3">
    <name type="scientific">Vibrio nitrifigilis</name>
    <dbReference type="NCBI Taxonomy" id="2789781"/>
    <lineage>
        <taxon>Bacteria</taxon>
        <taxon>Pseudomonadati</taxon>
        <taxon>Pseudomonadota</taxon>
        <taxon>Gammaproteobacteria</taxon>
        <taxon>Vibrionales</taxon>
        <taxon>Vibrionaceae</taxon>
        <taxon>Vibrio</taxon>
    </lineage>
</organism>
<comment type="caution">
    <text evidence="2">The sequence shown here is derived from an EMBL/GenBank/DDBJ whole genome shotgun (WGS) entry which is preliminary data.</text>
</comment>
<evidence type="ECO:0000256" key="1">
    <source>
        <dbReference type="SAM" id="Coils"/>
    </source>
</evidence>
<keyword evidence="3" id="KW-1185">Reference proteome</keyword>
<dbReference type="Proteomes" id="UP000597206">
    <property type="component" value="Unassembled WGS sequence"/>
</dbReference>
<evidence type="ECO:0000313" key="3">
    <source>
        <dbReference type="Proteomes" id="UP000597206"/>
    </source>
</evidence>
<feature type="coiled-coil region" evidence="1">
    <location>
        <begin position="93"/>
        <end position="127"/>
    </location>
</feature>
<sequence>MVDSTELNPTEKQLRDALERLVAQKPTNRELKQKLKTNKLKIVVSNVEKEAGLSNGAAKRYPETKALIENAEAERIYGASNVSDTVIRAHPLYVKSKEDLLKAKHEMKKLKVELELKDEKLDSYKELLKYQAVRTHQMTVAMWEQIPDDKKHVELMIDVQDMNAHSNVVDFKKREDLD</sequence>
<keyword evidence="1" id="KW-0175">Coiled coil</keyword>